<keyword evidence="2 11" id="KW-0812">Transmembrane</keyword>
<dbReference type="PANTHER" id="PTHR21230:SF1">
    <property type="entry name" value="GOLGI SNAP RECEPTOR COMPLEX MEMBER 2"/>
    <property type="match status" value="1"/>
</dbReference>
<evidence type="ECO:0000256" key="8">
    <source>
        <dbReference type="ARBA" id="ARBA00037862"/>
    </source>
</evidence>
<reference evidence="12" key="1">
    <citation type="journal article" date="2021" name="Sci. Adv.">
        <title>The American lobster genome reveals insights on longevity, neural, and immune adaptations.</title>
        <authorList>
            <person name="Polinski J.M."/>
            <person name="Zimin A.V."/>
            <person name="Clark K.F."/>
            <person name="Kohn A.B."/>
            <person name="Sadowski N."/>
            <person name="Timp W."/>
            <person name="Ptitsyn A."/>
            <person name="Khanna P."/>
            <person name="Romanova D.Y."/>
            <person name="Williams P."/>
            <person name="Greenwood S.J."/>
            <person name="Moroz L.L."/>
            <person name="Walt D.R."/>
            <person name="Bodnar A.G."/>
        </authorList>
    </citation>
    <scope>NUCLEOTIDE SEQUENCE</scope>
    <source>
        <strain evidence="12">GMGI-L3</strain>
    </source>
</reference>
<dbReference type="OrthoDB" id="158360at2759"/>
<evidence type="ECO:0000256" key="4">
    <source>
        <dbReference type="ARBA" id="ARBA00022989"/>
    </source>
</evidence>
<feature type="transmembrane region" description="Helical" evidence="11">
    <location>
        <begin position="194"/>
        <end position="211"/>
    </location>
</feature>
<comment type="function">
    <text evidence="7 10">Involved in transport of proteins from the cis/medial-Golgi to the trans-Golgi network.</text>
</comment>
<keyword evidence="13" id="KW-1185">Reference proteome</keyword>
<dbReference type="GO" id="GO:0000149">
    <property type="term" value="F:SNARE binding"/>
    <property type="evidence" value="ECO:0007669"/>
    <property type="project" value="TreeGrafter"/>
</dbReference>
<evidence type="ECO:0000256" key="3">
    <source>
        <dbReference type="ARBA" id="ARBA00022927"/>
    </source>
</evidence>
<evidence type="ECO:0000256" key="7">
    <source>
        <dbReference type="ARBA" id="ARBA00037078"/>
    </source>
</evidence>
<evidence type="ECO:0000256" key="11">
    <source>
        <dbReference type="SAM" id="Phobius"/>
    </source>
</evidence>
<dbReference type="PANTHER" id="PTHR21230">
    <property type="entry name" value="VESICLE TRANSPORT V-SNARE PROTEIN VTI1-RELATED"/>
    <property type="match status" value="1"/>
</dbReference>
<accession>A0A8J5JXK7</accession>
<evidence type="ECO:0000256" key="10">
    <source>
        <dbReference type="PIRNR" id="PIRNR028865"/>
    </source>
</evidence>
<keyword evidence="5" id="KW-0333">Golgi apparatus</keyword>
<dbReference type="GO" id="GO:0005794">
    <property type="term" value="C:Golgi apparatus"/>
    <property type="evidence" value="ECO:0007669"/>
    <property type="project" value="TreeGrafter"/>
</dbReference>
<dbReference type="PIRSF" id="PIRSF028865">
    <property type="entry name" value="Membrin-2"/>
    <property type="match status" value="1"/>
</dbReference>
<dbReference type="InterPro" id="IPR027027">
    <property type="entry name" value="GOSR2/Membrin/Bos1"/>
</dbReference>
<organism evidence="12 13">
    <name type="scientific">Homarus americanus</name>
    <name type="common">American lobster</name>
    <dbReference type="NCBI Taxonomy" id="6706"/>
    <lineage>
        <taxon>Eukaryota</taxon>
        <taxon>Metazoa</taxon>
        <taxon>Ecdysozoa</taxon>
        <taxon>Arthropoda</taxon>
        <taxon>Crustacea</taxon>
        <taxon>Multicrustacea</taxon>
        <taxon>Malacostraca</taxon>
        <taxon>Eumalacostraca</taxon>
        <taxon>Eucarida</taxon>
        <taxon>Decapoda</taxon>
        <taxon>Pleocyemata</taxon>
        <taxon>Astacidea</taxon>
        <taxon>Nephropoidea</taxon>
        <taxon>Nephropidae</taxon>
        <taxon>Homarus</taxon>
    </lineage>
</organism>
<dbReference type="AlphaFoldDB" id="A0A8J5JXK7"/>
<keyword evidence="1 10" id="KW-0813">Transport</keyword>
<evidence type="ECO:0000256" key="6">
    <source>
        <dbReference type="ARBA" id="ARBA00023136"/>
    </source>
</evidence>
<keyword evidence="4 11" id="KW-1133">Transmembrane helix</keyword>
<dbReference type="GO" id="GO:0015031">
    <property type="term" value="P:protein transport"/>
    <property type="evidence" value="ECO:0007669"/>
    <property type="project" value="UniProtKB-KW"/>
</dbReference>
<proteinExistence type="inferred from homology"/>
<dbReference type="CDD" id="cd15863">
    <property type="entry name" value="SNARE_GS27"/>
    <property type="match status" value="1"/>
</dbReference>
<dbReference type="GO" id="GO:0012507">
    <property type="term" value="C:ER to Golgi transport vesicle membrane"/>
    <property type="evidence" value="ECO:0007669"/>
    <property type="project" value="TreeGrafter"/>
</dbReference>
<comment type="caution">
    <text evidence="12">The sequence shown here is derived from an EMBL/GenBank/DDBJ whole genome shotgun (WGS) entry which is preliminary data.</text>
</comment>
<evidence type="ECO:0000313" key="12">
    <source>
        <dbReference type="EMBL" id="KAG7163364.1"/>
    </source>
</evidence>
<dbReference type="Pfam" id="PF12352">
    <property type="entry name" value="V-SNARE_C"/>
    <property type="match status" value="1"/>
</dbReference>
<keyword evidence="12" id="KW-0675">Receptor</keyword>
<comment type="similarity">
    <text evidence="9 10">Belongs to the GOSR2 family.</text>
</comment>
<keyword evidence="6 10" id="KW-0472">Membrane</keyword>
<evidence type="ECO:0000256" key="2">
    <source>
        <dbReference type="ARBA" id="ARBA00022692"/>
    </source>
</evidence>
<dbReference type="GO" id="GO:0005484">
    <property type="term" value="F:SNAP receptor activity"/>
    <property type="evidence" value="ECO:0007669"/>
    <property type="project" value="TreeGrafter"/>
</dbReference>
<evidence type="ECO:0000256" key="5">
    <source>
        <dbReference type="ARBA" id="ARBA00023034"/>
    </source>
</evidence>
<keyword evidence="3 10" id="KW-0653">Protein transport</keyword>
<protein>
    <submittedName>
        <fullName evidence="12">Golgi SNAP receptor complex member 2-like</fullName>
    </submittedName>
</protein>
<dbReference type="Proteomes" id="UP000747542">
    <property type="component" value="Unassembled WGS sequence"/>
</dbReference>
<evidence type="ECO:0000256" key="1">
    <source>
        <dbReference type="ARBA" id="ARBA00022448"/>
    </source>
</evidence>
<name>A0A8J5JXK7_HOMAM</name>
<dbReference type="GO" id="GO:0006906">
    <property type="term" value="P:vesicle fusion"/>
    <property type="evidence" value="ECO:0007669"/>
    <property type="project" value="TreeGrafter"/>
</dbReference>
<dbReference type="GO" id="GO:0005789">
    <property type="term" value="C:endoplasmic reticulum membrane"/>
    <property type="evidence" value="ECO:0007669"/>
    <property type="project" value="TreeGrafter"/>
</dbReference>
<gene>
    <name evidence="12" type="primary">Gosr2-L</name>
    <name evidence="12" type="ORF">Hamer_G004500</name>
</gene>
<dbReference type="GO" id="GO:0031902">
    <property type="term" value="C:late endosome membrane"/>
    <property type="evidence" value="ECO:0007669"/>
    <property type="project" value="TreeGrafter"/>
</dbReference>
<comment type="subcellular location">
    <subcellularLocation>
        <location evidence="8">Golgi apparatus</location>
        <location evidence="8">cis-Golgi network membrane</location>
        <topology evidence="8">Single-pass type IV membrane protein</topology>
    </subcellularLocation>
</comment>
<dbReference type="EMBL" id="JAHLQT010026473">
    <property type="protein sequence ID" value="KAG7163364.1"/>
    <property type="molecule type" value="Genomic_DNA"/>
</dbReference>
<evidence type="ECO:0000256" key="9">
    <source>
        <dbReference type="ARBA" id="ARBA00038172"/>
    </source>
</evidence>
<dbReference type="GO" id="GO:0031201">
    <property type="term" value="C:SNARE complex"/>
    <property type="evidence" value="ECO:0007669"/>
    <property type="project" value="TreeGrafter"/>
</dbReference>
<evidence type="ECO:0000313" key="13">
    <source>
        <dbReference type="Proteomes" id="UP000747542"/>
    </source>
</evidence>
<sequence>MEALYHQTNRLLQEVTSNNLVKIERSHTPEEVNEAEAVVIQKLDTIHSNCSRLDILINKEPPARRVNAKYRVDQLKYDLQHVQNSFGMLQHRRQMRAREVEERDALLSRKFTTNDQQDTSIFLDHELQHHDKLGDTNRNVDELLGAGTNILQGLRDQGSTLKGAHKRVLDLANTLGLSNTVMRMIERRSTQDKYILFAGMVIVLLCLYFALKYL</sequence>